<comment type="caution">
    <text evidence="2">The sequence shown here is derived from an EMBL/GenBank/DDBJ whole genome shotgun (WGS) entry which is preliminary data.</text>
</comment>
<evidence type="ECO:0000313" key="3">
    <source>
        <dbReference type="Proteomes" id="UP001139095"/>
    </source>
</evidence>
<proteinExistence type="predicted"/>
<dbReference type="Pfam" id="PF07273">
    <property type="entry name" value="DUF1439"/>
    <property type="match status" value="1"/>
</dbReference>
<keyword evidence="1" id="KW-0732">Signal</keyword>
<keyword evidence="3" id="KW-1185">Reference proteome</keyword>
<dbReference type="AlphaFoldDB" id="A0A9X1ILL1"/>
<gene>
    <name evidence="2" type="ORF">LG368_06200</name>
</gene>
<evidence type="ECO:0000313" key="2">
    <source>
        <dbReference type="EMBL" id="MCB5161490.1"/>
    </source>
</evidence>
<name>A0A9X1ILL1_9GAMM</name>
<reference evidence="2" key="1">
    <citation type="submission" date="2021-10" db="EMBL/GenBank/DDBJ databases">
        <title>Marinomonas pontica sp. nov., isolated from the Black Sea.</title>
        <authorList>
            <person name="Zhao L.-H."/>
            <person name="Xue J.-H."/>
        </authorList>
    </citation>
    <scope>NUCLEOTIDE SEQUENCE</scope>
    <source>
        <strain evidence="2">E8</strain>
    </source>
</reference>
<organism evidence="2 3">
    <name type="scientific">Marinomonas algarum</name>
    <dbReference type="NCBI Taxonomy" id="2883105"/>
    <lineage>
        <taxon>Bacteria</taxon>
        <taxon>Pseudomonadati</taxon>
        <taxon>Pseudomonadota</taxon>
        <taxon>Gammaproteobacteria</taxon>
        <taxon>Oceanospirillales</taxon>
        <taxon>Oceanospirillaceae</taxon>
        <taxon>Marinomonas</taxon>
    </lineage>
</organism>
<dbReference type="RefSeq" id="WP_226753867.1">
    <property type="nucleotide sequence ID" value="NZ_JAJATW010000007.1"/>
</dbReference>
<dbReference type="Gene3D" id="3.15.10.40">
    <property type="entry name" value="Uncharacterised protein PF07273, DUF1439"/>
    <property type="match status" value="1"/>
</dbReference>
<accession>A0A9X1ILL1</accession>
<sequence>MHTTRYLTLLALLVSSLLTAGCNSFRVSEEEVNQEVAKQIAQQGKQSIQLEMDSQALNLDLVVTQAKIDFTERDGGLVMVDLQSDLTGTLKAFGQDISLTTKVNPSFESGIRLEEDRLYLVAPKILKIDVEGASFSDKMLRSTLGELHGEFEKALVAYFDEHPVYVLNHSTFEKTTAAMVKDIIIHEDGLELAVF</sequence>
<evidence type="ECO:0000256" key="1">
    <source>
        <dbReference type="SAM" id="SignalP"/>
    </source>
</evidence>
<dbReference type="InterPro" id="IPR010835">
    <property type="entry name" value="DUF1439"/>
</dbReference>
<dbReference type="EMBL" id="JAJATW010000007">
    <property type="protein sequence ID" value="MCB5161490.1"/>
    <property type="molecule type" value="Genomic_DNA"/>
</dbReference>
<protein>
    <submittedName>
        <fullName evidence="2">DUF1439 domain-containing protein</fullName>
    </submittedName>
</protein>
<dbReference type="Proteomes" id="UP001139095">
    <property type="component" value="Unassembled WGS sequence"/>
</dbReference>
<dbReference type="PROSITE" id="PS51257">
    <property type="entry name" value="PROKAR_LIPOPROTEIN"/>
    <property type="match status" value="1"/>
</dbReference>
<feature type="signal peptide" evidence="1">
    <location>
        <begin position="1"/>
        <end position="20"/>
    </location>
</feature>
<feature type="chain" id="PRO_5040720554" evidence="1">
    <location>
        <begin position="21"/>
        <end position="195"/>
    </location>
</feature>